<evidence type="ECO:0000313" key="2">
    <source>
        <dbReference type="EMBL" id="SDA51840.1"/>
    </source>
</evidence>
<dbReference type="EMBL" id="FMXM01000003">
    <property type="protein sequence ID" value="SDA51840.1"/>
    <property type="molecule type" value="Genomic_DNA"/>
</dbReference>
<feature type="chain" id="PRO_5011775040" evidence="1">
    <location>
        <begin position="21"/>
        <end position="187"/>
    </location>
</feature>
<feature type="signal peptide" evidence="1">
    <location>
        <begin position="1"/>
        <end position="20"/>
    </location>
</feature>
<dbReference type="RefSeq" id="WP_143019391.1">
    <property type="nucleotide sequence ID" value="NZ_FMXM01000003.1"/>
</dbReference>
<organism evidence="2 3">
    <name type="scientific">Mesorhizobium qingshengii</name>
    <dbReference type="NCBI Taxonomy" id="1165689"/>
    <lineage>
        <taxon>Bacteria</taxon>
        <taxon>Pseudomonadati</taxon>
        <taxon>Pseudomonadota</taxon>
        <taxon>Alphaproteobacteria</taxon>
        <taxon>Hyphomicrobiales</taxon>
        <taxon>Phyllobacteriaceae</taxon>
        <taxon>Mesorhizobium</taxon>
    </lineage>
</organism>
<accession>A0A1G5W144</accession>
<dbReference type="AlphaFoldDB" id="A0A1G5W144"/>
<evidence type="ECO:0000313" key="3">
    <source>
        <dbReference type="Proteomes" id="UP000198588"/>
    </source>
</evidence>
<keyword evidence="1" id="KW-0732">Signal</keyword>
<proteinExistence type="predicted"/>
<dbReference type="PROSITE" id="PS51257">
    <property type="entry name" value="PROKAR_LIPOPROTEIN"/>
    <property type="match status" value="1"/>
</dbReference>
<reference evidence="2 3" key="1">
    <citation type="submission" date="2016-10" db="EMBL/GenBank/DDBJ databases">
        <authorList>
            <person name="de Groot N.N."/>
        </authorList>
    </citation>
    <scope>NUCLEOTIDE SEQUENCE [LARGE SCALE GENOMIC DNA]</scope>
    <source>
        <strain evidence="2 3">CGMCC 1.12097</strain>
    </source>
</reference>
<protein>
    <submittedName>
        <fullName evidence="2">Uncharacterized protein</fullName>
    </submittedName>
</protein>
<name>A0A1G5W144_9HYPH</name>
<gene>
    <name evidence="2" type="ORF">SAMN02927914_01040</name>
</gene>
<dbReference type="Proteomes" id="UP000198588">
    <property type="component" value="Unassembled WGS sequence"/>
</dbReference>
<dbReference type="OrthoDB" id="5917509at2"/>
<sequence length="187" mass="19828">MHPKTPFASTTAFLSALALAACTPVETKTSLLTPATNQIRSAGPGDIVMNFQSRRSLPNIVGKADLFGRTTDAGHTTVRYLGTRGAQAVFERSDVTVESNATTMSETPLILPNTTNTDVNGTIGGNPVSATATSTSFQYIPPRGSSQYATAAQPIQIELGKGQSVRVEGRTLRVIRVSPTSVDYRIE</sequence>
<evidence type="ECO:0000256" key="1">
    <source>
        <dbReference type="SAM" id="SignalP"/>
    </source>
</evidence>